<dbReference type="InterPro" id="IPR000182">
    <property type="entry name" value="GNAT_dom"/>
</dbReference>
<dbReference type="HOGENOM" id="CLU_013985_42_2_9"/>
<dbReference type="InterPro" id="IPR016181">
    <property type="entry name" value="Acyl_CoA_acyltransferase"/>
</dbReference>
<keyword evidence="2" id="KW-0808">Transferase</keyword>
<dbReference type="KEGG" id="stb:SGPB_0416"/>
<name>F5X551_STRPX</name>
<dbReference type="PANTHER" id="PTHR43138:SF1">
    <property type="entry name" value="N-ACETYLTRANSFERASE ACA1"/>
    <property type="match status" value="1"/>
</dbReference>
<dbReference type="Proteomes" id="UP000007946">
    <property type="component" value="Chromosome"/>
</dbReference>
<evidence type="ECO:0000313" key="2">
    <source>
        <dbReference type="EMBL" id="BAK29541.1"/>
    </source>
</evidence>
<evidence type="ECO:0000259" key="1">
    <source>
        <dbReference type="Pfam" id="PF00583"/>
    </source>
</evidence>
<dbReference type="SUPFAM" id="SSF55729">
    <property type="entry name" value="Acyl-CoA N-acyltransferases (Nat)"/>
    <property type="match status" value="1"/>
</dbReference>
<dbReference type="AlphaFoldDB" id="F5X551"/>
<dbReference type="GO" id="GO:0016747">
    <property type="term" value="F:acyltransferase activity, transferring groups other than amino-acyl groups"/>
    <property type="evidence" value="ECO:0007669"/>
    <property type="project" value="InterPro"/>
</dbReference>
<feature type="domain" description="N-acetyltransferase" evidence="1">
    <location>
        <begin position="26"/>
        <end position="111"/>
    </location>
</feature>
<proteinExistence type="predicted"/>
<keyword evidence="3" id="KW-1185">Reference proteome</keyword>
<sequence>MTDGVAFPQTETLTLETGKAFFKAQTYTGVAYQADTGQIVGLYILHLNNVGRCGHICNTSYAVDSHFSGQHIGEKLVRRSMTTAKKLRFRILQFNAVVKSNHVALTLYPKLVFHQLGTIPTGFLNKKHPDITFMLT</sequence>
<protein>
    <submittedName>
        <fullName evidence="2">GNAT family acetyltransferase</fullName>
    </submittedName>
</protein>
<dbReference type="InterPro" id="IPR052742">
    <property type="entry name" value="Mito_N-acetyltransferase"/>
</dbReference>
<dbReference type="STRING" id="981540.SGPB_0416"/>
<dbReference type="RefSeq" id="WP_013851537.1">
    <property type="nucleotide sequence ID" value="NC_015600.1"/>
</dbReference>
<organism evidence="2 3">
    <name type="scientific">Streptococcus pasteurianus (strain ATCC 43144 / JCM 5346 / CCUG 46074 / CDC 1723-81)</name>
    <dbReference type="NCBI Taxonomy" id="981540"/>
    <lineage>
        <taxon>Bacteria</taxon>
        <taxon>Bacillati</taxon>
        <taxon>Bacillota</taxon>
        <taxon>Bacilli</taxon>
        <taxon>Lactobacillales</taxon>
        <taxon>Streptococcaceae</taxon>
        <taxon>Streptococcus</taxon>
    </lineage>
</organism>
<dbReference type="Gene3D" id="3.40.630.30">
    <property type="match status" value="1"/>
</dbReference>
<accession>F5X551</accession>
<dbReference type="Pfam" id="PF00583">
    <property type="entry name" value="Acetyltransf_1"/>
    <property type="match status" value="1"/>
</dbReference>
<dbReference type="EMBL" id="AP012054">
    <property type="protein sequence ID" value="BAK29541.1"/>
    <property type="molecule type" value="Genomic_DNA"/>
</dbReference>
<reference evidence="2 3" key="1">
    <citation type="journal article" date="2011" name="PLoS ONE">
        <title>Sequencing and comparative genome analysis of two pathogenic Streptococcus gallolyticus subspecies: genome plasticity, adaptation and virulence.</title>
        <authorList>
            <person name="Lin I.-H."/>
            <person name="Liu T.-T."/>
            <person name="Teng Y.-T."/>
            <person name="Wu H.-L."/>
            <person name="Liu Y.-M."/>
            <person name="Wu K.-M."/>
            <person name="Chang C.-H."/>
            <person name="Hsu M.-T."/>
        </authorList>
    </citation>
    <scope>NUCLEOTIDE SEQUENCE [LARGE SCALE GENOMIC DNA]</scope>
    <source>
        <strain evidence="3">ATCC 43144 / JCM 5346 / CDC 1723-81</strain>
    </source>
</reference>
<gene>
    <name evidence="2" type="ordered locus">SGPB_0416</name>
</gene>
<dbReference type="PANTHER" id="PTHR43138">
    <property type="entry name" value="ACETYLTRANSFERASE, GNAT FAMILY"/>
    <property type="match status" value="1"/>
</dbReference>
<evidence type="ECO:0000313" key="3">
    <source>
        <dbReference type="Proteomes" id="UP000007946"/>
    </source>
</evidence>